<name>A0ABW1YD94_9DEIO</name>
<evidence type="ECO:0000259" key="1">
    <source>
        <dbReference type="Pfam" id="PF13443"/>
    </source>
</evidence>
<dbReference type="Proteomes" id="UP001596297">
    <property type="component" value="Unassembled WGS sequence"/>
</dbReference>
<dbReference type="InterPro" id="IPR001387">
    <property type="entry name" value="Cro/C1-type_HTH"/>
</dbReference>
<feature type="domain" description="HTH cro/C1-type" evidence="1">
    <location>
        <begin position="6"/>
        <end position="57"/>
    </location>
</feature>
<gene>
    <name evidence="2" type="ORF">ACFP81_08235</name>
</gene>
<evidence type="ECO:0000313" key="3">
    <source>
        <dbReference type="Proteomes" id="UP001596297"/>
    </source>
</evidence>
<dbReference type="EMBL" id="JBHSWD010000001">
    <property type="protein sequence ID" value="MFC6591993.1"/>
    <property type="molecule type" value="Genomic_DNA"/>
</dbReference>
<organism evidence="2 3">
    <name type="scientific">Deinococcus lacus</name>
    <dbReference type="NCBI Taxonomy" id="392561"/>
    <lineage>
        <taxon>Bacteria</taxon>
        <taxon>Thermotogati</taxon>
        <taxon>Deinococcota</taxon>
        <taxon>Deinococci</taxon>
        <taxon>Deinococcales</taxon>
        <taxon>Deinococcaceae</taxon>
        <taxon>Deinococcus</taxon>
    </lineage>
</organism>
<reference evidence="3" key="1">
    <citation type="journal article" date="2019" name="Int. J. Syst. Evol. Microbiol.">
        <title>The Global Catalogue of Microorganisms (GCM) 10K type strain sequencing project: providing services to taxonomists for standard genome sequencing and annotation.</title>
        <authorList>
            <consortium name="The Broad Institute Genomics Platform"/>
            <consortium name="The Broad Institute Genome Sequencing Center for Infectious Disease"/>
            <person name="Wu L."/>
            <person name="Ma J."/>
        </authorList>
    </citation>
    <scope>NUCLEOTIDE SEQUENCE [LARGE SCALE GENOMIC DNA]</scope>
    <source>
        <strain evidence="3">CGMCC 1.15772</strain>
    </source>
</reference>
<accession>A0ABW1YD94</accession>
<dbReference type="Pfam" id="PF13443">
    <property type="entry name" value="HTH_26"/>
    <property type="match status" value="1"/>
</dbReference>
<evidence type="ECO:0000313" key="2">
    <source>
        <dbReference type="EMBL" id="MFC6591993.1"/>
    </source>
</evidence>
<dbReference type="RefSeq" id="WP_380083009.1">
    <property type="nucleotide sequence ID" value="NZ_JBHSWD010000001.1"/>
</dbReference>
<protein>
    <submittedName>
        <fullName evidence="2">Helix-turn-helix domain-containing protein</fullName>
    </submittedName>
</protein>
<comment type="caution">
    <text evidence="2">The sequence shown here is derived from an EMBL/GenBank/DDBJ whole genome shotgun (WGS) entry which is preliminary data.</text>
</comment>
<proteinExistence type="predicted"/>
<sequence>MTLQLNLGRYLREHDISAYRLVQEVKGEVAPNTVYDLARNPAQRVNLRVVAKILDALSRVRGEKVSVIEVLDEIEEIEEQEAAPTALPTLEQLLAQVPQQDPVTFKKFSYDRSRQPISIGADGPSIVDLISEGRGR</sequence>
<keyword evidence="3" id="KW-1185">Reference proteome</keyword>